<evidence type="ECO:0000256" key="5">
    <source>
        <dbReference type="SAM" id="SignalP"/>
    </source>
</evidence>
<accession>A0ABY7T308</accession>
<evidence type="ECO:0000256" key="1">
    <source>
        <dbReference type="ARBA" id="ARBA00005382"/>
    </source>
</evidence>
<organism evidence="8 9">
    <name type="scientific">Mucilaginibacter jinjuensis</name>
    <dbReference type="NCBI Taxonomy" id="1176721"/>
    <lineage>
        <taxon>Bacteria</taxon>
        <taxon>Pseudomonadati</taxon>
        <taxon>Bacteroidota</taxon>
        <taxon>Sphingobacteriia</taxon>
        <taxon>Sphingobacteriales</taxon>
        <taxon>Sphingobacteriaceae</taxon>
        <taxon>Mucilaginibacter</taxon>
    </lineage>
</organism>
<dbReference type="PANTHER" id="PTHR11069">
    <property type="entry name" value="GLUCOSYLCERAMIDASE"/>
    <property type="match status" value="1"/>
</dbReference>
<evidence type="ECO:0000313" key="8">
    <source>
        <dbReference type="EMBL" id="WCT10648.1"/>
    </source>
</evidence>
<dbReference type="SUPFAM" id="SSF51445">
    <property type="entry name" value="(Trans)glycosidases"/>
    <property type="match status" value="1"/>
</dbReference>
<dbReference type="Gene3D" id="2.60.40.1180">
    <property type="entry name" value="Golgi alpha-mannosidase II"/>
    <property type="match status" value="1"/>
</dbReference>
<evidence type="ECO:0000259" key="6">
    <source>
        <dbReference type="Pfam" id="PF02055"/>
    </source>
</evidence>
<dbReference type="PANTHER" id="PTHR11069:SF23">
    <property type="entry name" value="LYSOSOMAL ACID GLUCOSYLCERAMIDASE"/>
    <property type="match status" value="1"/>
</dbReference>
<feature type="domain" description="Glycosyl hydrolase family 30 TIM-barrel" evidence="6">
    <location>
        <begin position="96"/>
        <end position="423"/>
    </location>
</feature>
<keyword evidence="4" id="KW-0326">Glycosidase</keyword>
<keyword evidence="9" id="KW-1185">Reference proteome</keyword>
<evidence type="ECO:0000256" key="3">
    <source>
        <dbReference type="ARBA" id="ARBA00022801"/>
    </source>
</evidence>
<keyword evidence="2 5" id="KW-0732">Signal</keyword>
<keyword evidence="3 4" id="KW-0378">Hydrolase</keyword>
<evidence type="ECO:0000256" key="2">
    <source>
        <dbReference type="ARBA" id="ARBA00022729"/>
    </source>
</evidence>
<dbReference type="EMBL" id="CP117167">
    <property type="protein sequence ID" value="WCT10648.1"/>
    <property type="molecule type" value="Genomic_DNA"/>
</dbReference>
<dbReference type="InterPro" id="IPR001139">
    <property type="entry name" value="Glyco_hydro_30"/>
</dbReference>
<dbReference type="Proteomes" id="UP001216139">
    <property type="component" value="Chromosome"/>
</dbReference>
<dbReference type="PROSITE" id="PS51257">
    <property type="entry name" value="PROKAR_LIPOPROTEIN"/>
    <property type="match status" value="1"/>
</dbReference>
<evidence type="ECO:0000256" key="4">
    <source>
        <dbReference type="RuleBase" id="RU361188"/>
    </source>
</evidence>
<dbReference type="InterPro" id="IPR017853">
    <property type="entry name" value="GH"/>
</dbReference>
<name>A0ABY7T308_9SPHI</name>
<evidence type="ECO:0000313" key="9">
    <source>
        <dbReference type="Proteomes" id="UP001216139"/>
    </source>
</evidence>
<dbReference type="GO" id="GO:0016787">
    <property type="term" value="F:hydrolase activity"/>
    <property type="evidence" value="ECO:0007669"/>
    <property type="project" value="UniProtKB-KW"/>
</dbReference>
<proteinExistence type="inferred from homology"/>
<feature type="chain" id="PRO_5047313015" evidence="5">
    <location>
        <begin position="23"/>
        <end position="487"/>
    </location>
</feature>
<gene>
    <name evidence="8" type="ORF">PQO05_18075</name>
</gene>
<dbReference type="InterPro" id="IPR033452">
    <property type="entry name" value="GH30_C"/>
</dbReference>
<dbReference type="InterPro" id="IPR033453">
    <property type="entry name" value="Glyco_hydro_30_TIM-barrel"/>
</dbReference>
<feature type="signal peptide" evidence="5">
    <location>
        <begin position="1"/>
        <end position="22"/>
    </location>
</feature>
<comment type="similarity">
    <text evidence="1 4">Belongs to the glycosyl hydrolase 30 family.</text>
</comment>
<evidence type="ECO:0000259" key="7">
    <source>
        <dbReference type="Pfam" id="PF17189"/>
    </source>
</evidence>
<dbReference type="InterPro" id="IPR013780">
    <property type="entry name" value="Glyco_hydro_b"/>
</dbReference>
<dbReference type="RefSeq" id="WP_273628839.1">
    <property type="nucleotide sequence ID" value="NZ_CP117167.1"/>
</dbReference>
<sequence length="487" mass="52635">MKFRNITRQMAYALLLCGAVFATSCKKEKGAGGNIVDPVTPPTQPVTPVKSDVAMWLTQGDQGSLLKQQNLALNFGTSTNTNPTIEVDTTQTYQSIDGFGFTLTGGSATVINQLPAAQKANLIKELFATDSAHIGISYLRISIGASDLSATTFTYDEGSADNNLTNFSIDQERADLIPVLKSIIAINPSIKILACPWTAPTWMKTNNSFKAGSLSTTYYDAYARYFVKYIQAMKAEGITIDAITPQNEPLNPNNNPSMVMQASEEAAFIKNNLGPQFQSNGITTKIIVYDHNADRPDYPLAILADNDASKYVDGSAFHLYGGSISALGPVHDAYPKKNVYFTEQWVGAPSNFQSDLQWAVNNLIIGATRNWSRNVLEWNLATDASYGPHTAGGCSTCLGALTISNNISRNVSYYIIGQASKFVRPGSVRIGSNNLDNLQNVAFKTPDGKKALIVSNTTSAIQTFNIKFNGKTVSATLAGMSVATFIW</sequence>
<reference evidence="8 9" key="1">
    <citation type="submission" date="2023-02" db="EMBL/GenBank/DDBJ databases">
        <title>Genome sequence of Mucilaginibacter jinjuensis strain KACC 16571.</title>
        <authorList>
            <person name="Kim S."/>
            <person name="Heo J."/>
            <person name="Kwon S.-W."/>
        </authorList>
    </citation>
    <scope>NUCLEOTIDE SEQUENCE [LARGE SCALE GENOMIC DNA]</scope>
    <source>
        <strain evidence="8 9">KACC 16571</strain>
    </source>
</reference>
<dbReference type="Pfam" id="PF02055">
    <property type="entry name" value="Glyco_hydro_30"/>
    <property type="match status" value="1"/>
</dbReference>
<dbReference type="Gene3D" id="3.20.20.80">
    <property type="entry name" value="Glycosidases"/>
    <property type="match status" value="1"/>
</dbReference>
<feature type="domain" description="Glycosyl hydrolase family 30 beta sandwich" evidence="7">
    <location>
        <begin position="426"/>
        <end position="485"/>
    </location>
</feature>
<dbReference type="Pfam" id="PF17189">
    <property type="entry name" value="Glyco_hydro_30C"/>
    <property type="match status" value="1"/>
</dbReference>
<protein>
    <submittedName>
        <fullName evidence="8">Glycoside hydrolase family 30 beta sandwich domain-containing protein</fullName>
    </submittedName>
</protein>